<gene>
    <name evidence="2" type="ORF">BUY34_14290</name>
</gene>
<organism evidence="2 3">
    <name type="scientific">Staphylococcus cohnii</name>
    <dbReference type="NCBI Taxonomy" id="29382"/>
    <lineage>
        <taxon>Bacteria</taxon>
        <taxon>Bacillati</taxon>
        <taxon>Bacillota</taxon>
        <taxon>Bacilli</taxon>
        <taxon>Bacillales</taxon>
        <taxon>Staphylococcaceae</taxon>
        <taxon>Staphylococcus</taxon>
        <taxon>Staphylococcus cohnii species complex</taxon>
    </lineage>
</organism>
<feature type="region of interest" description="Disordered" evidence="1">
    <location>
        <begin position="50"/>
        <end position="70"/>
    </location>
</feature>
<dbReference type="EMBL" id="PYZR01000485">
    <property type="protein sequence ID" value="PTF53248.1"/>
    <property type="molecule type" value="Genomic_DNA"/>
</dbReference>
<accession>A0A2T4LL18</accession>
<feature type="non-terminal residue" evidence="2">
    <location>
        <position position="114"/>
    </location>
</feature>
<dbReference type="Gene3D" id="3.40.30.80">
    <property type="match status" value="1"/>
</dbReference>
<dbReference type="SUPFAM" id="SSF52833">
    <property type="entry name" value="Thioredoxin-like"/>
    <property type="match status" value="1"/>
</dbReference>
<reference evidence="2 3" key="1">
    <citation type="journal article" date="2016" name="Front. Microbiol.">
        <title>Comprehensive Phylogenetic Analysis of Bovine Non-aureus Staphylococci Species Based on Whole-Genome Sequencing.</title>
        <authorList>
            <person name="Naushad S."/>
            <person name="Barkema H.W."/>
            <person name="Luby C."/>
            <person name="Condas L.A."/>
            <person name="Nobrega D.B."/>
            <person name="Carson D.A."/>
            <person name="De Buck J."/>
        </authorList>
    </citation>
    <scope>NUCLEOTIDE SEQUENCE [LARGE SCALE GENOMIC DNA]</scope>
    <source>
        <strain evidence="2 3">SNUC 3829</strain>
    </source>
</reference>
<dbReference type="InterPro" id="IPR044142">
    <property type="entry name" value="AhpF_NTD_N"/>
</dbReference>
<dbReference type="AlphaFoldDB" id="A0A2T4LL18"/>
<dbReference type="CDD" id="cd02974">
    <property type="entry name" value="AhpF_NTD_N"/>
    <property type="match status" value="1"/>
</dbReference>
<feature type="compositionally biased region" description="Polar residues" evidence="1">
    <location>
        <begin position="61"/>
        <end position="70"/>
    </location>
</feature>
<proteinExistence type="predicted"/>
<name>A0A2T4LL18_9STAP</name>
<evidence type="ECO:0000313" key="2">
    <source>
        <dbReference type="EMBL" id="PTF53248.1"/>
    </source>
</evidence>
<dbReference type="Proteomes" id="UP000241208">
    <property type="component" value="Unassembled WGS sequence"/>
</dbReference>
<protein>
    <submittedName>
        <fullName evidence="2">Alkyl hydroperoxide reductase subunit F</fullName>
    </submittedName>
</protein>
<dbReference type="InterPro" id="IPR036249">
    <property type="entry name" value="Thioredoxin-like_sf"/>
</dbReference>
<evidence type="ECO:0000313" key="3">
    <source>
        <dbReference type="Proteomes" id="UP000241208"/>
    </source>
</evidence>
<comment type="caution">
    <text evidence="2">The sequence shown here is derived from an EMBL/GenBank/DDBJ whole genome shotgun (WGS) entry which is preliminary data.</text>
</comment>
<sequence length="114" mass="12466">MLNDELKSQLKQLLELMEGDVVLQASIGSDDKSKELETLLDEVASMSSHISVENADRKRTPSFSVNRPNEQTGITFAGLPMGHEFNSLVLALLQVSGRAPKEEQAVIDQISALD</sequence>
<evidence type="ECO:0000256" key="1">
    <source>
        <dbReference type="SAM" id="MobiDB-lite"/>
    </source>
</evidence>